<dbReference type="SUPFAM" id="SSF50475">
    <property type="entry name" value="FMN-binding split barrel"/>
    <property type="match status" value="1"/>
</dbReference>
<accession>A0A2P8CWF5</accession>
<evidence type="ECO:0000313" key="15">
    <source>
        <dbReference type="Proteomes" id="UP000240572"/>
    </source>
</evidence>
<dbReference type="InterPro" id="IPR012349">
    <property type="entry name" value="Split_barrel_FMN-bd"/>
</dbReference>
<feature type="binding site" evidence="9 11">
    <location>
        <position position="87"/>
    </location>
    <ligand>
        <name>FMN</name>
        <dbReference type="ChEBI" id="CHEBI:58210"/>
    </ligand>
</feature>
<dbReference type="PANTHER" id="PTHR10851">
    <property type="entry name" value="PYRIDOXINE-5-PHOSPHATE OXIDASE"/>
    <property type="match status" value="1"/>
</dbReference>
<proteinExistence type="inferred from homology"/>
<dbReference type="UniPathway" id="UPA01068">
    <property type="reaction ID" value="UER00304"/>
</dbReference>
<evidence type="ECO:0000256" key="5">
    <source>
        <dbReference type="ARBA" id="ARBA00022630"/>
    </source>
</evidence>
<evidence type="ECO:0000256" key="7">
    <source>
        <dbReference type="ARBA" id="ARBA00023002"/>
    </source>
</evidence>
<dbReference type="GO" id="GO:0008615">
    <property type="term" value="P:pyridoxine biosynthetic process"/>
    <property type="evidence" value="ECO:0007669"/>
    <property type="project" value="UniProtKB-UniRule"/>
</dbReference>
<dbReference type="Proteomes" id="UP000240572">
    <property type="component" value="Unassembled WGS sequence"/>
</dbReference>
<dbReference type="InterPro" id="IPR019740">
    <property type="entry name" value="Pyridox_Oxase_CS"/>
</dbReference>
<evidence type="ECO:0000256" key="4">
    <source>
        <dbReference type="ARBA" id="ARBA00011738"/>
    </source>
</evidence>
<dbReference type="FunFam" id="2.30.110.10:FF:000005">
    <property type="entry name" value="NAD(P)H-hydrate epimerase"/>
    <property type="match status" value="1"/>
</dbReference>
<evidence type="ECO:0000259" key="13">
    <source>
        <dbReference type="Pfam" id="PF10590"/>
    </source>
</evidence>
<dbReference type="PIRSF" id="PIRSF000190">
    <property type="entry name" value="Pyd_amn-ph_oxd"/>
    <property type="match status" value="1"/>
</dbReference>
<keyword evidence="8 9" id="KW-0664">Pyridoxine biosynthesis</keyword>
<dbReference type="EC" id="1.4.3.5" evidence="9"/>
<organism evidence="14 15">
    <name type="scientific">Taibaiella chishuiensis</name>
    <dbReference type="NCBI Taxonomy" id="1434707"/>
    <lineage>
        <taxon>Bacteria</taxon>
        <taxon>Pseudomonadati</taxon>
        <taxon>Bacteroidota</taxon>
        <taxon>Chitinophagia</taxon>
        <taxon>Chitinophagales</taxon>
        <taxon>Chitinophagaceae</taxon>
        <taxon>Taibaiella</taxon>
    </lineage>
</organism>
<dbReference type="InterPro" id="IPR019576">
    <property type="entry name" value="Pyridoxamine_oxidase_dimer_C"/>
</dbReference>
<comment type="catalytic activity">
    <reaction evidence="9">
        <text>pyridoxamine 5'-phosphate + O2 + H2O = pyridoxal 5'-phosphate + H2O2 + NH4(+)</text>
        <dbReference type="Rhea" id="RHEA:15817"/>
        <dbReference type="ChEBI" id="CHEBI:15377"/>
        <dbReference type="ChEBI" id="CHEBI:15379"/>
        <dbReference type="ChEBI" id="CHEBI:16240"/>
        <dbReference type="ChEBI" id="CHEBI:28938"/>
        <dbReference type="ChEBI" id="CHEBI:58451"/>
        <dbReference type="ChEBI" id="CHEBI:597326"/>
        <dbReference type="EC" id="1.4.3.5"/>
    </reaction>
</comment>
<gene>
    <name evidence="9" type="primary">pdxH</name>
    <name evidence="14" type="ORF">B0I18_112114</name>
</gene>
<dbReference type="RefSeq" id="WP_106524964.1">
    <property type="nucleotide sequence ID" value="NZ_PYGD01000012.1"/>
</dbReference>
<evidence type="ECO:0000256" key="2">
    <source>
        <dbReference type="ARBA" id="ARBA00005037"/>
    </source>
</evidence>
<evidence type="ECO:0000256" key="6">
    <source>
        <dbReference type="ARBA" id="ARBA00022643"/>
    </source>
</evidence>
<dbReference type="EMBL" id="PYGD01000012">
    <property type="protein sequence ID" value="PSK89313.1"/>
    <property type="molecule type" value="Genomic_DNA"/>
</dbReference>
<evidence type="ECO:0000259" key="12">
    <source>
        <dbReference type="Pfam" id="PF01243"/>
    </source>
</evidence>
<feature type="binding site" evidence="9 11">
    <location>
        <position position="189"/>
    </location>
    <ligand>
        <name>FMN</name>
        <dbReference type="ChEBI" id="CHEBI:58210"/>
    </ligand>
</feature>
<dbReference type="PANTHER" id="PTHR10851:SF0">
    <property type="entry name" value="PYRIDOXINE-5'-PHOSPHATE OXIDASE"/>
    <property type="match status" value="1"/>
</dbReference>
<comment type="function">
    <text evidence="9">Catalyzes the oxidation of either pyridoxine 5'-phosphate (PNP) or pyridoxamine 5'-phosphate (PMP) into pyridoxal 5'-phosphate (PLP).</text>
</comment>
<keyword evidence="5 9" id="KW-0285">Flavoprotein</keyword>
<dbReference type="GO" id="GO:0004733">
    <property type="term" value="F:pyridoxamine phosphate oxidase activity"/>
    <property type="evidence" value="ECO:0007669"/>
    <property type="project" value="UniProtKB-UniRule"/>
</dbReference>
<comment type="pathway">
    <text evidence="1 9">Cofactor metabolism; pyridoxal 5'-phosphate salvage; pyridoxal 5'-phosphate from pyridoxamine 5'-phosphate: step 1/1.</text>
</comment>
<feature type="binding site" evidence="10">
    <location>
        <begin position="12"/>
        <end position="15"/>
    </location>
    <ligand>
        <name>substrate</name>
    </ligand>
</feature>
<dbReference type="Gene3D" id="2.30.110.10">
    <property type="entry name" value="Electron Transport, Fmn-binding Protein, Chain A"/>
    <property type="match status" value="1"/>
</dbReference>
<evidence type="ECO:0000256" key="10">
    <source>
        <dbReference type="PIRSR" id="PIRSR000190-1"/>
    </source>
</evidence>
<comment type="catalytic activity">
    <reaction evidence="9">
        <text>pyridoxine 5'-phosphate + O2 = pyridoxal 5'-phosphate + H2O2</text>
        <dbReference type="Rhea" id="RHEA:15149"/>
        <dbReference type="ChEBI" id="CHEBI:15379"/>
        <dbReference type="ChEBI" id="CHEBI:16240"/>
        <dbReference type="ChEBI" id="CHEBI:58589"/>
        <dbReference type="ChEBI" id="CHEBI:597326"/>
        <dbReference type="EC" id="1.4.3.5"/>
    </reaction>
</comment>
<reference evidence="14 15" key="1">
    <citation type="submission" date="2018-03" db="EMBL/GenBank/DDBJ databases">
        <title>Genomic Encyclopedia of Type Strains, Phase III (KMG-III): the genomes of soil and plant-associated and newly described type strains.</title>
        <authorList>
            <person name="Whitman W."/>
        </authorList>
    </citation>
    <scope>NUCLEOTIDE SEQUENCE [LARGE SCALE GENOMIC DNA]</scope>
    <source>
        <strain evidence="14 15">CGMCC 1.12700</strain>
    </source>
</reference>
<dbReference type="Pfam" id="PF01243">
    <property type="entry name" value="PNPOx_N"/>
    <property type="match status" value="1"/>
</dbReference>
<evidence type="ECO:0000256" key="11">
    <source>
        <dbReference type="PIRSR" id="PIRSR000190-2"/>
    </source>
</evidence>
<dbReference type="NCBIfam" id="NF004231">
    <property type="entry name" value="PRK05679.1"/>
    <property type="match status" value="1"/>
</dbReference>
<feature type="binding site" evidence="9">
    <location>
        <begin position="80"/>
        <end position="81"/>
    </location>
    <ligand>
        <name>FMN</name>
        <dbReference type="ChEBI" id="CHEBI:58210"/>
    </ligand>
</feature>
<evidence type="ECO:0000256" key="3">
    <source>
        <dbReference type="ARBA" id="ARBA00007301"/>
    </source>
</evidence>
<feature type="binding site" evidence="9 10">
    <location>
        <position position="127"/>
    </location>
    <ligand>
        <name>substrate</name>
    </ligand>
</feature>
<feature type="binding site" evidence="9 11">
    <location>
        <position position="199"/>
    </location>
    <ligand>
        <name>FMN</name>
        <dbReference type="ChEBI" id="CHEBI:58210"/>
    </ligand>
</feature>
<comment type="pathway">
    <text evidence="2 9">Cofactor metabolism; pyridoxal 5'-phosphate salvage; pyridoxal 5'-phosphate from pyridoxine 5'-phosphate: step 1/1.</text>
</comment>
<feature type="domain" description="Pyridoxine 5'-phosphate oxidase dimerisation C-terminal" evidence="13">
    <location>
        <begin position="176"/>
        <end position="217"/>
    </location>
</feature>
<dbReference type="InterPro" id="IPR011576">
    <property type="entry name" value="Pyridox_Oxase_N"/>
</dbReference>
<feature type="binding site" evidence="9 11">
    <location>
        <begin position="144"/>
        <end position="145"/>
    </location>
    <ligand>
        <name>FMN</name>
        <dbReference type="ChEBI" id="CHEBI:58210"/>
    </ligand>
</feature>
<comment type="cofactor">
    <cofactor evidence="9 11">
        <name>FMN</name>
        <dbReference type="ChEBI" id="CHEBI:58210"/>
    </cofactor>
    <text evidence="9 11">Binds 1 FMN per subunit.</text>
</comment>
<comment type="similarity">
    <text evidence="3 9">Belongs to the pyridoxamine 5'-phosphate oxidase family.</text>
</comment>
<evidence type="ECO:0000256" key="9">
    <source>
        <dbReference type="HAMAP-Rule" id="MF_01629"/>
    </source>
</evidence>
<feature type="binding site" evidence="9 11">
    <location>
        <position position="109"/>
    </location>
    <ligand>
        <name>FMN</name>
        <dbReference type="ChEBI" id="CHEBI:58210"/>
    </ligand>
</feature>
<dbReference type="NCBIfam" id="TIGR00558">
    <property type="entry name" value="pdxH"/>
    <property type="match status" value="1"/>
</dbReference>
<feature type="binding site" evidence="9 10">
    <location>
        <position position="70"/>
    </location>
    <ligand>
        <name>substrate</name>
    </ligand>
</feature>
<feature type="binding site" evidence="9 10">
    <location>
        <position position="131"/>
    </location>
    <ligand>
        <name>substrate</name>
    </ligand>
</feature>
<dbReference type="GO" id="GO:0010181">
    <property type="term" value="F:FMN binding"/>
    <property type="evidence" value="ECO:0007669"/>
    <property type="project" value="UniProtKB-UniRule"/>
</dbReference>
<dbReference type="InterPro" id="IPR000659">
    <property type="entry name" value="Pyridox_Oxase"/>
</dbReference>
<protein>
    <recommendedName>
        <fullName evidence="9">Pyridoxine/pyridoxamine 5'-phosphate oxidase</fullName>
        <ecNumber evidence="9">1.4.3.5</ecNumber>
    </recommendedName>
    <alternativeName>
        <fullName evidence="9">PNP/PMP oxidase</fullName>
        <shortName evidence="9">PNPOx</shortName>
    </alternativeName>
    <alternativeName>
        <fullName evidence="9">Pyridoxal 5'-phosphate synthase</fullName>
    </alternativeName>
</protein>
<keyword evidence="7 9" id="KW-0560">Oxidoreductase</keyword>
<evidence type="ECO:0000256" key="1">
    <source>
        <dbReference type="ARBA" id="ARBA00004738"/>
    </source>
</evidence>
<comment type="caution">
    <text evidence="9">Lacks conserved residue(s) required for the propagation of feature annotation.</text>
</comment>
<feature type="binding site" evidence="9 10">
    <location>
        <position position="135"/>
    </location>
    <ligand>
        <name>substrate</name>
    </ligand>
</feature>
<name>A0A2P8CWF5_9BACT</name>
<keyword evidence="6 9" id="KW-0288">FMN</keyword>
<feature type="binding site" evidence="9 11">
    <location>
        <begin position="65"/>
        <end position="70"/>
    </location>
    <ligand>
        <name>FMN</name>
        <dbReference type="ChEBI" id="CHEBI:58210"/>
    </ligand>
</feature>
<feature type="binding site" evidence="9 10">
    <location>
        <begin position="195"/>
        <end position="197"/>
    </location>
    <ligand>
        <name>substrate</name>
    </ligand>
</feature>
<dbReference type="PROSITE" id="PS01064">
    <property type="entry name" value="PYRIDOX_OXIDASE"/>
    <property type="match status" value="1"/>
</dbReference>
<dbReference type="AlphaFoldDB" id="A0A2P8CWF5"/>
<comment type="caution">
    <text evidence="14">The sequence shown here is derived from an EMBL/GenBank/DDBJ whole genome shotgun (WGS) entry which is preliminary data.</text>
</comment>
<sequence length="217" mass="24620">MTNPDAHIAKIRADYTRDSLGEEQVGDDPVAFFRKWFQEAEAAGVSEVNAMTLATVDASSRPSARIVLLKGLEDDSFVFFSNYDSNKGEQMAAQPDVALLFFWKELERQVRVEGRVEKIPAADSETYFHSRPKGSQISALASPQSQVIAGREILEDKVKQLEQQYASGEVPRPEHWGGYRVIPTRIEFWQGRHNRLHDRIVFTGSRNNGWTRQRLAP</sequence>
<dbReference type="Pfam" id="PF10590">
    <property type="entry name" value="PNP_phzG_C"/>
    <property type="match status" value="1"/>
</dbReference>
<evidence type="ECO:0000256" key="8">
    <source>
        <dbReference type="ARBA" id="ARBA00023096"/>
    </source>
</evidence>
<keyword evidence="15" id="KW-1185">Reference proteome</keyword>
<dbReference type="HAMAP" id="MF_01629">
    <property type="entry name" value="PdxH"/>
    <property type="match status" value="1"/>
</dbReference>
<evidence type="ECO:0000313" key="14">
    <source>
        <dbReference type="EMBL" id="PSK89313.1"/>
    </source>
</evidence>
<comment type="subunit">
    <text evidence="4 9">Homodimer.</text>
</comment>
<dbReference type="OrthoDB" id="9780392at2"/>
<feature type="domain" description="Pyridoxamine 5'-phosphate oxidase N-terminal" evidence="12">
    <location>
        <begin position="39"/>
        <end position="164"/>
    </location>
</feature>